<sequence length="265" mass="29269">MRLDRFECEVSILRLDAEQDREVECRSDTDRLQSATMCDQKHAVPPKRRGKYKRLQILSATSSFLSSTLSPSPTFHRSPLGSSLGNPFVHPFALRSLTTLKKASRCHHCHFSCSPYFPSSGEVADSHLSWSATLARRSNGDLSRRCSGLVGKGARPRPFYGSSRPRVGACLRQTDFWGARSRQSYECGSKPRAGAAPARQTTGGACSRPSCDHPLGGSRPQWETAQDRQRGESAQDHRKNAPQDVAPKTPGNTQRVSPLVLVLFF</sequence>
<organism evidence="2 3">
    <name type="scientific">Mycena belliarum</name>
    <dbReference type="NCBI Taxonomy" id="1033014"/>
    <lineage>
        <taxon>Eukaryota</taxon>
        <taxon>Fungi</taxon>
        <taxon>Dikarya</taxon>
        <taxon>Basidiomycota</taxon>
        <taxon>Agaricomycotina</taxon>
        <taxon>Agaricomycetes</taxon>
        <taxon>Agaricomycetidae</taxon>
        <taxon>Agaricales</taxon>
        <taxon>Marasmiineae</taxon>
        <taxon>Mycenaceae</taxon>
        <taxon>Mycena</taxon>
    </lineage>
</organism>
<feature type="compositionally biased region" description="Basic and acidic residues" evidence="1">
    <location>
        <begin position="225"/>
        <end position="241"/>
    </location>
</feature>
<dbReference type="EMBL" id="JARJCN010000088">
    <property type="protein sequence ID" value="KAJ7075843.1"/>
    <property type="molecule type" value="Genomic_DNA"/>
</dbReference>
<name>A0AAD6XHV7_9AGAR</name>
<dbReference type="AlphaFoldDB" id="A0AAD6XHV7"/>
<reference evidence="2" key="1">
    <citation type="submission" date="2023-03" db="EMBL/GenBank/DDBJ databases">
        <title>Massive genome expansion in bonnet fungi (Mycena s.s.) driven by repeated elements and novel gene families across ecological guilds.</title>
        <authorList>
            <consortium name="Lawrence Berkeley National Laboratory"/>
            <person name="Harder C.B."/>
            <person name="Miyauchi S."/>
            <person name="Viragh M."/>
            <person name="Kuo A."/>
            <person name="Thoen E."/>
            <person name="Andreopoulos B."/>
            <person name="Lu D."/>
            <person name="Skrede I."/>
            <person name="Drula E."/>
            <person name="Henrissat B."/>
            <person name="Morin E."/>
            <person name="Kohler A."/>
            <person name="Barry K."/>
            <person name="LaButti K."/>
            <person name="Morin E."/>
            <person name="Salamov A."/>
            <person name="Lipzen A."/>
            <person name="Mereny Z."/>
            <person name="Hegedus B."/>
            <person name="Baldrian P."/>
            <person name="Stursova M."/>
            <person name="Weitz H."/>
            <person name="Taylor A."/>
            <person name="Grigoriev I.V."/>
            <person name="Nagy L.G."/>
            <person name="Martin F."/>
            <person name="Kauserud H."/>
        </authorList>
    </citation>
    <scope>NUCLEOTIDE SEQUENCE</scope>
    <source>
        <strain evidence="2">CBHHK173m</strain>
    </source>
</reference>
<proteinExistence type="predicted"/>
<dbReference type="Proteomes" id="UP001222325">
    <property type="component" value="Unassembled WGS sequence"/>
</dbReference>
<evidence type="ECO:0000313" key="2">
    <source>
        <dbReference type="EMBL" id="KAJ7075843.1"/>
    </source>
</evidence>
<evidence type="ECO:0000256" key="1">
    <source>
        <dbReference type="SAM" id="MobiDB-lite"/>
    </source>
</evidence>
<evidence type="ECO:0000313" key="3">
    <source>
        <dbReference type="Proteomes" id="UP001222325"/>
    </source>
</evidence>
<accession>A0AAD6XHV7</accession>
<protein>
    <submittedName>
        <fullName evidence="2">Uncharacterized protein</fullName>
    </submittedName>
</protein>
<keyword evidence="3" id="KW-1185">Reference proteome</keyword>
<comment type="caution">
    <text evidence="2">The sequence shown here is derived from an EMBL/GenBank/DDBJ whole genome shotgun (WGS) entry which is preliminary data.</text>
</comment>
<feature type="region of interest" description="Disordered" evidence="1">
    <location>
        <begin position="186"/>
        <end position="257"/>
    </location>
</feature>
<gene>
    <name evidence="2" type="ORF">B0H15DRAFT_865431</name>
</gene>